<keyword evidence="2" id="KW-0479">Metal-binding</keyword>
<evidence type="ECO:0000256" key="2">
    <source>
        <dbReference type="ARBA" id="ARBA00022723"/>
    </source>
</evidence>
<evidence type="ECO:0000259" key="7">
    <source>
        <dbReference type="PROSITE" id="PS50157"/>
    </source>
</evidence>
<comment type="similarity">
    <text evidence="1">Belongs to the Elbow/Noc family.</text>
</comment>
<evidence type="ECO:0000256" key="4">
    <source>
        <dbReference type="ARBA" id="ARBA00022833"/>
    </source>
</evidence>
<feature type="region of interest" description="Disordered" evidence="6">
    <location>
        <begin position="42"/>
        <end position="232"/>
    </location>
</feature>
<dbReference type="GO" id="GO:0005634">
    <property type="term" value="C:nucleus"/>
    <property type="evidence" value="ECO:0007669"/>
    <property type="project" value="TreeGrafter"/>
</dbReference>
<dbReference type="GO" id="GO:0045892">
    <property type="term" value="P:negative regulation of DNA-templated transcription"/>
    <property type="evidence" value="ECO:0007669"/>
    <property type="project" value="TreeGrafter"/>
</dbReference>
<dbReference type="InterPro" id="IPR051520">
    <property type="entry name" value="Elbow/Noc_ZnFinger"/>
</dbReference>
<sequence length="631" mass="65624">MLTSVASHYLHPDYLQPLPSMLDAKKSPLALLAQTCSSIGSDLAPSTKSIIPPIEKESHTTSKDQRQSTGTHSSSARKTDSPTNSIKSDGRRSNPAFSEKKDVIMRPGSASSGRSESPRGGFRSPTGSKDIPPLVPISSPRRHSNEKSPPPRESSKCARSESCSSSSGITHLHSSVNVSSSSSSSSPYSSAAGLSSSKPSVTSANSFLDVSRQHEASGLSRPSPALAASHPNVPASMKLDSITSYGGLPHAYGGCQGLPMFGHALSMESNPLYPTPLSAAASGALGLSAMQKAGAMSGLGNPAAISPYMSYARVKTASGATTLVPVCKDPYCTHCQLTMHSAQTASCPAGCAQCSHEKTLGGMHPGLSHAGLGSMLAASGCNTPGVSSLPLTSSLYPHSFGMLPGHNAGMPYVCNWMNGSDYCGKRFPTSEELLQHLRTHTSSAELPALSAASLHQYASLGLTNPAAMVYGGYPSPYPGTPGVGTLSPSSLRQAYPRSLSPSSLLAASRYHPYKSALSGLPSAAHTQLLPGVPSALGAYYSPYSLYGHRLGSAVVPLVSGHGHGGTDGGGTRAEHWSLAPGVYRNTTGRTVPITNDQSRDCDERDLDVNWHPFVMGAFFGLRTLQSGFVTR</sequence>
<keyword evidence="9" id="KW-1185">Reference proteome</keyword>
<feature type="domain" description="C2H2-type" evidence="7">
    <location>
        <begin position="412"/>
        <end position="445"/>
    </location>
</feature>
<dbReference type="PROSITE" id="PS50157">
    <property type="entry name" value="ZINC_FINGER_C2H2_2"/>
    <property type="match status" value="1"/>
</dbReference>
<dbReference type="PANTHER" id="PTHR12522:SF4">
    <property type="entry name" value="ZINC FINGER PROTEIN ELBOW"/>
    <property type="match status" value="1"/>
</dbReference>
<evidence type="ECO:0000256" key="6">
    <source>
        <dbReference type="SAM" id="MobiDB-lite"/>
    </source>
</evidence>
<protein>
    <recommendedName>
        <fullName evidence="7">C2H2-type domain-containing protein</fullName>
    </recommendedName>
</protein>
<dbReference type="AlphaFoldDB" id="A0AAD9P2U4"/>
<evidence type="ECO:0000256" key="3">
    <source>
        <dbReference type="ARBA" id="ARBA00022771"/>
    </source>
</evidence>
<comment type="caution">
    <text evidence="8">The sequence shown here is derived from an EMBL/GenBank/DDBJ whole genome shotgun (WGS) entry which is preliminary data.</text>
</comment>
<dbReference type="PANTHER" id="PTHR12522">
    <property type="entry name" value="ZINC-FINGER PROTEIN NOLZ1-RELATED"/>
    <property type="match status" value="1"/>
</dbReference>
<feature type="compositionally biased region" description="Basic and acidic residues" evidence="6">
    <location>
        <begin position="143"/>
        <end position="159"/>
    </location>
</feature>
<evidence type="ECO:0000313" key="9">
    <source>
        <dbReference type="Proteomes" id="UP001209878"/>
    </source>
</evidence>
<dbReference type="Gene3D" id="3.30.160.60">
    <property type="entry name" value="Classic Zinc Finger"/>
    <property type="match status" value="1"/>
</dbReference>
<evidence type="ECO:0000313" key="8">
    <source>
        <dbReference type="EMBL" id="KAK2187102.1"/>
    </source>
</evidence>
<evidence type="ECO:0000256" key="1">
    <source>
        <dbReference type="ARBA" id="ARBA00010144"/>
    </source>
</evidence>
<keyword evidence="3 5" id="KW-0863">Zinc-finger</keyword>
<gene>
    <name evidence="8" type="ORF">NP493_179g01026</name>
</gene>
<organism evidence="8 9">
    <name type="scientific">Ridgeia piscesae</name>
    <name type="common">Tubeworm</name>
    <dbReference type="NCBI Taxonomy" id="27915"/>
    <lineage>
        <taxon>Eukaryota</taxon>
        <taxon>Metazoa</taxon>
        <taxon>Spiralia</taxon>
        <taxon>Lophotrochozoa</taxon>
        <taxon>Annelida</taxon>
        <taxon>Polychaeta</taxon>
        <taxon>Sedentaria</taxon>
        <taxon>Canalipalpata</taxon>
        <taxon>Sabellida</taxon>
        <taxon>Siboglinidae</taxon>
        <taxon>Ridgeia</taxon>
    </lineage>
</organism>
<reference evidence="8" key="1">
    <citation type="journal article" date="2023" name="Mol. Biol. Evol.">
        <title>Third-Generation Sequencing Reveals the Adaptive Role of the Epigenome in Three Deep-Sea Polychaetes.</title>
        <authorList>
            <person name="Perez M."/>
            <person name="Aroh O."/>
            <person name="Sun Y."/>
            <person name="Lan Y."/>
            <person name="Juniper S.K."/>
            <person name="Young C.R."/>
            <person name="Angers B."/>
            <person name="Qian P.Y."/>
        </authorList>
    </citation>
    <scope>NUCLEOTIDE SEQUENCE</scope>
    <source>
        <strain evidence="8">R07B-5</strain>
    </source>
</reference>
<feature type="compositionally biased region" description="Polar residues" evidence="6">
    <location>
        <begin position="67"/>
        <end position="87"/>
    </location>
</feature>
<dbReference type="GO" id="GO:0008270">
    <property type="term" value="F:zinc ion binding"/>
    <property type="evidence" value="ECO:0007669"/>
    <property type="project" value="UniProtKB-KW"/>
</dbReference>
<name>A0AAD9P2U4_RIDPI</name>
<proteinExistence type="inferred from homology"/>
<dbReference type="InterPro" id="IPR013087">
    <property type="entry name" value="Znf_C2H2_type"/>
</dbReference>
<dbReference type="EMBL" id="JAODUO010000178">
    <property type="protein sequence ID" value="KAK2187102.1"/>
    <property type="molecule type" value="Genomic_DNA"/>
</dbReference>
<keyword evidence="4" id="KW-0862">Zinc</keyword>
<dbReference type="InterPro" id="IPR036236">
    <property type="entry name" value="Znf_C2H2_sf"/>
</dbReference>
<feature type="compositionally biased region" description="Low complexity" evidence="6">
    <location>
        <begin position="160"/>
        <end position="200"/>
    </location>
</feature>
<evidence type="ECO:0000256" key="5">
    <source>
        <dbReference type="PROSITE-ProRule" id="PRU00042"/>
    </source>
</evidence>
<feature type="compositionally biased region" description="Basic and acidic residues" evidence="6">
    <location>
        <begin position="54"/>
        <end position="66"/>
    </location>
</feature>
<feature type="compositionally biased region" description="Basic and acidic residues" evidence="6">
    <location>
        <begin position="88"/>
        <end position="104"/>
    </location>
</feature>
<dbReference type="Proteomes" id="UP001209878">
    <property type="component" value="Unassembled WGS sequence"/>
</dbReference>
<accession>A0AAD9P2U4</accession>
<dbReference type="SUPFAM" id="SSF57667">
    <property type="entry name" value="beta-beta-alpha zinc fingers"/>
    <property type="match status" value="1"/>
</dbReference>